<dbReference type="SUPFAM" id="SSF52058">
    <property type="entry name" value="L domain-like"/>
    <property type="match status" value="1"/>
</dbReference>
<evidence type="ECO:0000256" key="3">
    <source>
        <dbReference type="ARBA" id="ARBA00022821"/>
    </source>
</evidence>
<evidence type="ECO:0000313" key="9">
    <source>
        <dbReference type="EMBL" id="GMH21691.1"/>
    </source>
</evidence>
<dbReference type="InterPro" id="IPR044974">
    <property type="entry name" value="Disease_R_plants"/>
</dbReference>
<feature type="domain" description="Disease resistance N-terminal" evidence="6">
    <location>
        <begin position="6"/>
        <end position="90"/>
    </location>
</feature>
<dbReference type="InterPro" id="IPR058922">
    <property type="entry name" value="WHD_DRP"/>
</dbReference>
<dbReference type="CDD" id="cd14798">
    <property type="entry name" value="RX-CC_like"/>
    <property type="match status" value="1"/>
</dbReference>
<sequence>MADSIIQYLAGTLTQLLQQEAKVLLGVDDQVRSLAAQLNMINSFLRDSEGKRDEQETVRALMSQIKDVAQEAEDAIDDFMLAVEKQKRRNVVGKFFRSIDHAAKLHNVAKKIDAINATITEIYKNVQVYGIEMKEGCGKDLHRESSSVVRSRRRDVEEDVVGFEDEADTLMMKLISGTLHLDFVSIVGMGGLGKTTLARKIYNDPAVNDHFHCRAWVFVSEDYDTREVLLGIIRSVMAAADLESLEKKKDQELKDMLYKYLKGQRYLVVMDDIWKPGMWDEVKACFPDSENRSRIMITSRKKEVAVAVSPASPHFLRPLTDEEGWELFSKKVFRREDCPRDLENLGRNFVSKCRGLPLSIVVLAGILACDRSYRSWSKKIAHVSSCIAEDKTCMDILALSYHDLPRQLRPCFLYFAAFPEDYEVPVRRLISLWIAEGFIPQIRGRTMEDVAEDYLENLIDRSLLQAGKIRTDGGIKTCRIHDLLRDLCISEAQKDNFMDMRFGMGSSSSSHSHPRRLSLHGCGPRFIYSKSCDITHVRSIQCFGRDSRRVSKTHWKALSEGKLLRVLDFGSSIVDEVPHVAEELILLRYLRFANTPLNSLPNAILNLWHLHTLDMRDSRLTTLPVGIYKLQELRHLYLFGSVKLPEPPAKFLEIGWKLQIVSTIAPDEGTATLVKKGMLDSVTRLGLCGNHSSSCESILSNIHRLPNLESLKIISTIDSHILENLDPKMFPANLTKITLIDTRLFPSAVEIVGRLPNLRILKLLKDSVDTGIDLYFNFGMGSFPELRVLYMVETCLKHWCIDSNAMPLLQRLVIRDCKGFWSMSHEALATLPNLKYVDLIRPNPSLCDHVRLLQPMVKDRWRMIVYPPLKT</sequence>
<evidence type="ECO:0000256" key="4">
    <source>
        <dbReference type="SAM" id="Coils"/>
    </source>
</evidence>
<dbReference type="GO" id="GO:0098542">
    <property type="term" value="P:defense response to other organism"/>
    <property type="evidence" value="ECO:0007669"/>
    <property type="project" value="TreeGrafter"/>
</dbReference>
<dbReference type="InterPro" id="IPR042197">
    <property type="entry name" value="Apaf_helical"/>
</dbReference>
<evidence type="ECO:0000313" key="10">
    <source>
        <dbReference type="Proteomes" id="UP001279734"/>
    </source>
</evidence>
<evidence type="ECO:0000256" key="2">
    <source>
        <dbReference type="ARBA" id="ARBA00022741"/>
    </source>
</evidence>
<proteinExistence type="predicted"/>
<keyword evidence="2" id="KW-0547">Nucleotide-binding</keyword>
<evidence type="ECO:0000259" key="5">
    <source>
        <dbReference type="Pfam" id="PF00931"/>
    </source>
</evidence>
<dbReference type="GO" id="GO:0043531">
    <property type="term" value="F:ADP binding"/>
    <property type="evidence" value="ECO:0007669"/>
    <property type="project" value="InterPro"/>
</dbReference>
<dbReference type="AlphaFoldDB" id="A0AAD3XZI5"/>
<dbReference type="Gene3D" id="3.40.50.300">
    <property type="entry name" value="P-loop containing nucleotide triphosphate hydrolases"/>
    <property type="match status" value="1"/>
</dbReference>
<dbReference type="Proteomes" id="UP001279734">
    <property type="component" value="Unassembled WGS sequence"/>
</dbReference>
<keyword evidence="3" id="KW-0611">Plant defense</keyword>
<evidence type="ECO:0000259" key="6">
    <source>
        <dbReference type="Pfam" id="PF18052"/>
    </source>
</evidence>
<feature type="coiled-coil region" evidence="4">
    <location>
        <begin position="51"/>
        <end position="89"/>
    </location>
</feature>
<dbReference type="Gene3D" id="3.80.10.10">
    <property type="entry name" value="Ribonuclease Inhibitor"/>
    <property type="match status" value="1"/>
</dbReference>
<evidence type="ECO:0000259" key="7">
    <source>
        <dbReference type="Pfam" id="PF23559"/>
    </source>
</evidence>
<feature type="domain" description="NB-ARC" evidence="5">
    <location>
        <begin position="164"/>
        <end position="337"/>
    </location>
</feature>
<dbReference type="InterPro" id="IPR027417">
    <property type="entry name" value="P-loop_NTPase"/>
</dbReference>
<dbReference type="Pfam" id="PF23559">
    <property type="entry name" value="WHD_DRP"/>
    <property type="match status" value="1"/>
</dbReference>
<dbReference type="Gene3D" id="1.10.10.10">
    <property type="entry name" value="Winged helix-like DNA-binding domain superfamily/Winged helix DNA-binding domain"/>
    <property type="match status" value="1"/>
</dbReference>
<dbReference type="PANTHER" id="PTHR23155:SF1193">
    <property type="entry name" value="DISEASE RESISTANCE PROTEIN RPP13-RELATED"/>
    <property type="match status" value="1"/>
</dbReference>
<dbReference type="InterPro" id="IPR041118">
    <property type="entry name" value="Rx_N"/>
</dbReference>
<reference evidence="9" key="1">
    <citation type="submission" date="2023-05" db="EMBL/GenBank/DDBJ databases">
        <title>Nepenthes gracilis genome sequencing.</title>
        <authorList>
            <person name="Fukushima K."/>
        </authorList>
    </citation>
    <scope>NUCLEOTIDE SEQUENCE</scope>
    <source>
        <strain evidence="9">SING2019-196</strain>
    </source>
</reference>
<dbReference type="SUPFAM" id="SSF52540">
    <property type="entry name" value="P-loop containing nucleoside triphosphate hydrolases"/>
    <property type="match status" value="1"/>
</dbReference>
<dbReference type="InterPro" id="IPR038005">
    <property type="entry name" value="RX-like_CC"/>
</dbReference>
<dbReference type="PANTHER" id="PTHR23155">
    <property type="entry name" value="DISEASE RESISTANCE PROTEIN RP"/>
    <property type="match status" value="1"/>
</dbReference>
<organism evidence="9 10">
    <name type="scientific">Nepenthes gracilis</name>
    <name type="common">Slender pitcher plant</name>
    <dbReference type="NCBI Taxonomy" id="150966"/>
    <lineage>
        <taxon>Eukaryota</taxon>
        <taxon>Viridiplantae</taxon>
        <taxon>Streptophyta</taxon>
        <taxon>Embryophyta</taxon>
        <taxon>Tracheophyta</taxon>
        <taxon>Spermatophyta</taxon>
        <taxon>Magnoliopsida</taxon>
        <taxon>eudicotyledons</taxon>
        <taxon>Gunneridae</taxon>
        <taxon>Pentapetalae</taxon>
        <taxon>Caryophyllales</taxon>
        <taxon>Nepenthaceae</taxon>
        <taxon>Nepenthes</taxon>
    </lineage>
</organism>
<dbReference type="Gene3D" id="1.20.5.4130">
    <property type="match status" value="1"/>
</dbReference>
<evidence type="ECO:0008006" key="11">
    <source>
        <dbReference type="Google" id="ProtNLM"/>
    </source>
</evidence>
<keyword evidence="1" id="KW-0677">Repeat</keyword>
<comment type="caution">
    <text evidence="9">The sequence shown here is derived from an EMBL/GenBank/DDBJ whole genome shotgun (WGS) entry which is preliminary data.</text>
</comment>
<dbReference type="InterPro" id="IPR036388">
    <property type="entry name" value="WH-like_DNA-bd_sf"/>
</dbReference>
<dbReference type="EMBL" id="BSYO01000023">
    <property type="protein sequence ID" value="GMH21691.1"/>
    <property type="molecule type" value="Genomic_DNA"/>
</dbReference>
<keyword evidence="10" id="KW-1185">Reference proteome</keyword>
<dbReference type="Pfam" id="PF00931">
    <property type="entry name" value="NB-ARC"/>
    <property type="match status" value="1"/>
</dbReference>
<dbReference type="Pfam" id="PF23598">
    <property type="entry name" value="LRR_14"/>
    <property type="match status" value="1"/>
</dbReference>
<dbReference type="FunFam" id="1.10.10.10:FF:000322">
    <property type="entry name" value="Probable disease resistance protein At1g63360"/>
    <property type="match status" value="1"/>
</dbReference>
<feature type="domain" description="Disease resistance protein winged helix" evidence="7">
    <location>
        <begin position="418"/>
        <end position="488"/>
    </location>
</feature>
<accession>A0AAD3XZI5</accession>
<feature type="domain" description="Disease resistance R13L4/SHOC-2-like LRR" evidence="8">
    <location>
        <begin position="536"/>
        <end position="738"/>
    </location>
</feature>
<dbReference type="Pfam" id="PF18052">
    <property type="entry name" value="Rx_N"/>
    <property type="match status" value="1"/>
</dbReference>
<dbReference type="InterPro" id="IPR055414">
    <property type="entry name" value="LRR_R13L4/SHOC2-like"/>
</dbReference>
<dbReference type="FunFam" id="3.40.50.300:FF:001091">
    <property type="entry name" value="Probable disease resistance protein At1g61300"/>
    <property type="match status" value="1"/>
</dbReference>
<keyword evidence="4" id="KW-0175">Coiled coil</keyword>
<dbReference type="InterPro" id="IPR002182">
    <property type="entry name" value="NB-ARC"/>
</dbReference>
<evidence type="ECO:0000259" key="8">
    <source>
        <dbReference type="Pfam" id="PF23598"/>
    </source>
</evidence>
<name>A0AAD3XZI5_NEPGR</name>
<evidence type="ECO:0000256" key="1">
    <source>
        <dbReference type="ARBA" id="ARBA00022737"/>
    </source>
</evidence>
<dbReference type="InterPro" id="IPR032675">
    <property type="entry name" value="LRR_dom_sf"/>
</dbReference>
<gene>
    <name evidence="9" type="ORF">Nepgr_023533</name>
</gene>
<dbReference type="PRINTS" id="PR00364">
    <property type="entry name" value="DISEASERSIST"/>
</dbReference>
<dbReference type="Gene3D" id="1.10.8.430">
    <property type="entry name" value="Helical domain of apoptotic protease-activating factors"/>
    <property type="match status" value="1"/>
</dbReference>
<protein>
    <recommendedName>
        <fullName evidence="11">Disease resistance RPP13-like protein 3</fullName>
    </recommendedName>
</protein>